<evidence type="ECO:0000256" key="8">
    <source>
        <dbReference type="PROSITE-ProRule" id="PRU01384"/>
    </source>
</evidence>
<dbReference type="FunFam" id="3.90.199.10:FF:000001">
    <property type="entry name" value="DNA gyrase subunit A"/>
    <property type="match status" value="1"/>
</dbReference>
<keyword evidence="11" id="KW-1185">Reference proteome</keyword>
<sequence>MSVIKKVNDYVENIIESSVVELFSDRFARYSKYIIQERALPDARDGLKPVQRRILYAMQQLGMFHNKPYKKSARIAGEVMGKYHPHGDSSIYEAMVRLSQDFKMRALLIDMHGNNGSIDGDSAAAMRYTEARLSKAAEALLADIEKRTVPFVPNFDDEELEPTVLPAKFPNLLVNGATGISAGYATKIPPHNFTEVVDATIAYLDNDQITFKEITKYIKGPDFPTGGIVQGKEGILQALETGAGKVMIRAKADIEEISKSQDCIVITEIPYEVNKADLVKAIDVLRIDKKIDDILEVRDESDQQGLRIAIDLKKGADAQLMLNLLYKSTDLQVSYNYNMVAILNHRPVLVGVLPILKAYVDHQKDVITNRSNYELEKAQKRQHIVDGLIKMVSILDGVIKAIRDSQNKQNAKESIMELFGFTDMQAEAIVTLQLYRLSNTDILALEQESDSLGDKIKELDHILSSEHALRRVIKRELIDISKVLGDPRRTQIEEEIETIKIDEKDLISDEKVMIGITKDGYVKRASSRSYQATLSAGLKQDDVLIFEKEVNTLDTLLLFTNLGNYIFLPVYKIDEQKWKDLGVYINNITPIAHDERLIDVLLVNSFKDNDYVLLATKQGMMKQSKLSDFEVTRYYKPMKCMKLSGYDELVSIDYGQKDDIISISKNGYVLRYKTDDLPLYGLQAGGVKGMNIGSQDELVSSLYVRDRDDFIMLTSRGHVIKDIVEELPVYSRNRRGILVIEHLKSNPHECVDAARLSKAQQKENVEVLIVTKNYALKTTVSELKYSGNKFGKKMYDDAELGNGYMIKIEDALEDVDLPKKEKKVINKPKDTIKVVDLLKEEEIMTKDHKKIHLNRFDLFDDNDE</sequence>
<feature type="domain" description="Topo IIA-type catalytic" evidence="9">
    <location>
        <begin position="40"/>
        <end position="506"/>
    </location>
</feature>
<feature type="site" description="Interaction with DNA" evidence="7">
    <location>
        <position position="86"/>
    </location>
</feature>
<dbReference type="GO" id="GO:0019897">
    <property type="term" value="C:extrinsic component of plasma membrane"/>
    <property type="evidence" value="ECO:0007669"/>
    <property type="project" value="UniProtKB-UniRule"/>
</dbReference>
<comment type="subcellular location">
    <subcellularLocation>
        <location evidence="7">Cell membrane</location>
        <topology evidence="7">Peripheral membrane protein</topology>
    </subcellularLocation>
</comment>
<evidence type="ECO:0000256" key="5">
    <source>
        <dbReference type="ARBA" id="ARBA00023136"/>
    </source>
</evidence>
<dbReference type="EC" id="5.6.2.2" evidence="7"/>
<dbReference type="SUPFAM" id="SSF56719">
    <property type="entry name" value="Type II DNA topoisomerase"/>
    <property type="match status" value="1"/>
</dbReference>
<keyword evidence="2 7" id="KW-1003">Cell membrane</keyword>
<protein>
    <recommendedName>
        <fullName evidence="7">DNA topoisomerase 4 subunit A</fullName>
        <ecNumber evidence="7">5.6.2.2</ecNumber>
    </recommendedName>
    <alternativeName>
        <fullName evidence="7">Topoisomerase IV subunit A</fullName>
    </alternativeName>
</protein>
<dbReference type="GO" id="GO:0007059">
    <property type="term" value="P:chromosome segregation"/>
    <property type="evidence" value="ECO:0007669"/>
    <property type="project" value="UniProtKB-UniRule"/>
</dbReference>
<comment type="subunit">
    <text evidence="7">Heterotetramer composed of ParC and ParE.</text>
</comment>
<dbReference type="Gene3D" id="3.90.199.10">
    <property type="entry name" value="Topoisomerase II, domain 5"/>
    <property type="match status" value="1"/>
</dbReference>
<keyword evidence="10" id="KW-0614">Plasmid</keyword>
<dbReference type="GO" id="GO:0009330">
    <property type="term" value="C:DNA topoisomerase type II (double strand cut, ATP-hydrolyzing) complex"/>
    <property type="evidence" value="ECO:0007669"/>
    <property type="project" value="TreeGrafter"/>
</dbReference>
<proteinExistence type="inferred from homology"/>
<keyword evidence="6 7" id="KW-0413">Isomerase</keyword>
<keyword evidence="4 7" id="KW-0238">DNA-binding</keyword>
<feature type="site" description="Interaction with DNA" evidence="7">
    <location>
        <position position="48"/>
    </location>
</feature>
<evidence type="ECO:0000313" key="11">
    <source>
        <dbReference type="Proteomes" id="UP000620133"/>
    </source>
</evidence>
<dbReference type="NCBIfam" id="NF004044">
    <property type="entry name" value="PRK05561.1"/>
    <property type="match status" value="1"/>
</dbReference>
<evidence type="ECO:0000256" key="7">
    <source>
        <dbReference type="HAMAP-Rule" id="MF_00937"/>
    </source>
</evidence>
<dbReference type="Gene3D" id="3.30.1360.40">
    <property type="match status" value="1"/>
</dbReference>
<comment type="similarity">
    <text evidence="7">Belongs to the type II topoisomerase GyrA/ParC subunit family. ParC type 2 subfamily.</text>
</comment>
<evidence type="ECO:0000256" key="2">
    <source>
        <dbReference type="ARBA" id="ARBA00022475"/>
    </source>
</evidence>
<dbReference type="InterPro" id="IPR005741">
    <property type="entry name" value="TopoIV_A_Gpos"/>
</dbReference>
<dbReference type="EMBL" id="AP024413">
    <property type="protein sequence ID" value="BCR36882.1"/>
    <property type="molecule type" value="Genomic_DNA"/>
</dbReference>
<reference evidence="10" key="1">
    <citation type="submission" date="2021-01" db="EMBL/GenBank/DDBJ databases">
        <title>Draft genome sequence of Acholeplasmataceae bacterium strain Mahy22.</title>
        <authorList>
            <person name="Watanabe M."/>
            <person name="Kojima H."/>
            <person name="Fukui M."/>
        </authorList>
    </citation>
    <scope>NUCLEOTIDE SEQUENCE</scope>
    <source>
        <strain evidence="10">Mahy22</strain>
        <plasmid evidence="10">pAa22_1</plasmid>
    </source>
</reference>
<evidence type="ECO:0000256" key="3">
    <source>
        <dbReference type="ARBA" id="ARBA00023029"/>
    </source>
</evidence>
<organism evidence="10 11">
    <name type="scientific">Mariniplasma anaerobium</name>
    <dbReference type="NCBI Taxonomy" id="2735436"/>
    <lineage>
        <taxon>Bacteria</taxon>
        <taxon>Bacillati</taxon>
        <taxon>Mycoplasmatota</taxon>
        <taxon>Mollicutes</taxon>
        <taxon>Acholeplasmatales</taxon>
        <taxon>Acholeplasmataceae</taxon>
        <taxon>Mariniplasma</taxon>
    </lineage>
</organism>
<dbReference type="GO" id="GO:0005737">
    <property type="term" value="C:cytoplasm"/>
    <property type="evidence" value="ECO:0007669"/>
    <property type="project" value="TreeGrafter"/>
</dbReference>
<dbReference type="CDD" id="cd00187">
    <property type="entry name" value="TOP4c"/>
    <property type="match status" value="1"/>
</dbReference>
<evidence type="ECO:0000256" key="6">
    <source>
        <dbReference type="ARBA" id="ARBA00023235"/>
    </source>
</evidence>
<dbReference type="GO" id="GO:0006265">
    <property type="term" value="P:DNA topological change"/>
    <property type="evidence" value="ECO:0007669"/>
    <property type="project" value="UniProtKB-UniRule"/>
</dbReference>
<feature type="site" description="Interaction with DNA" evidence="7">
    <location>
        <position position="97"/>
    </location>
</feature>
<dbReference type="KEGG" id="manr:MPAN_017750"/>
<dbReference type="InterPro" id="IPR013757">
    <property type="entry name" value="Topo_IIA_A_a_sf"/>
</dbReference>
<gene>
    <name evidence="7 10" type="primary">parC</name>
    <name evidence="10" type="ORF">MPAN_017750</name>
</gene>
<evidence type="ECO:0000256" key="1">
    <source>
        <dbReference type="ARBA" id="ARBA00000185"/>
    </source>
</evidence>
<dbReference type="RefSeq" id="WP_231756830.1">
    <property type="nucleotide sequence ID" value="NZ_AP024413.1"/>
</dbReference>
<dbReference type="SMART" id="SM00434">
    <property type="entry name" value="TOP4c"/>
    <property type="match status" value="1"/>
</dbReference>
<dbReference type="FunFam" id="1.10.268.10:FF:000001">
    <property type="entry name" value="DNA gyrase subunit A"/>
    <property type="match status" value="1"/>
</dbReference>
<dbReference type="GO" id="GO:0003677">
    <property type="term" value="F:DNA binding"/>
    <property type="evidence" value="ECO:0007669"/>
    <property type="project" value="UniProtKB-UniRule"/>
</dbReference>
<comment type="catalytic activity">
    <reaction evidence="1 7 8">
        <text>ATP-dependent breakage, passage and rejoining of double-stranded DNA.</text>
        <dbReference type="EC" id="5.6.2.2"/>
    </reaction>
</comment>
<feature type="site" description="Transition state stabilizer" evidence="7">
    <location>
        <position position="127"/>
    </location>
</feature>
<dbReference type="Gene3D" id="2.120.10.90">
    <property type="entry name" value="DNA gyrase/topoisomerase IV, subunit A, C-terminal"/>
    <property type="match status" value="1"/>
</dbReference>
<dbReference type="InterPro" id="IPR035516">
    <property type="entry name" value="Gyrase/topoIV_suA_C"/>
</dbReference>
<dbReference type="GO" id="GO:0005694">
    <property type="term" value="C:chromosome"/>
    <property type="evidence" value="ECO:0007669"/>
    <property type="project" value="InterPro"/>
</dbReference>
<dbReference type="Proteomes" id="UP000620133">
    <property type="component" value="Plasmid pAa22_1"/>
</dbReference>
<feature type="active site" description="O-(5'-phospho-DNA)-tyrosine intermediate" evidence="7 8">
    <location>
        <position position="128"/>
    </location>
</feature>
<evidence type="ECO:0000256" key="4">
    <source>
        <dbReference type="ARBA" id="ARBA00023125"/>
    </source>
</evidence>
<dbReference type="PROSITE" id="PS52040">
    <property type="entry name" value="TOPO_IIA"/>
    <property type="match status" value="1"/>
</dbReference>
<dbReference type="InterPro" id="IPR006691">
    <property type="entry name" value="GyrA/parC_rep"/>
</dbReference>
<dbReference type="AlphaFoldDB" id="A0A7U9TJW9"/>
<dbReference type="InterPro" id="IPR013760">
    <property type="entry name" value="Topo_IIA-like_dom_sf"/>
</dbReference>
<dbReference type="NCBIfam" id="TIGR01061">
    <property type="entry name" value="parC_Gpos"/>
    <property type="match status" value="1"/>
</dbReference>
<dbReference type="InterPro" id="IPR002205">
    <property type="entry name" value="Topo_IIA_dom_A"/>
</dbReference>
<evidence type="ECO:0000313" key="10">
    <source>
        <dbReference type="EMBL" id="BCR36882.1"/>
    </source>
</evidence>
<dbReference type="Gene3D" id="1.10.268.10">
    <property type="entry name" value="Topoisomerase, domain 3"/>
    <property type="match status" value="1"/>
</dbReference>
<dbReference type="FunFam" id="3.30.1360.40:FF:000002">
    <property type="entry name" value="DNA gyrase subunit A"/>
    <property type="match status" value="1"/>
</dbReference>
<dbReference type="InterPro" id="IPR050220">
    <property type="entry name" value="Type_II_DNA_Topoisomerases"/>
</dbReference>
<dbReference type="Pfam" id="PF03989">
    <property type="entry name" value="DNA_gyraseA_C"/>
    <property type="match status" value="3"/>
</dbReference>
<accession>A0A7U9TJW9</accession>
<name>A0A7U9TJW9_9MOLU</name>
<dbReference type="HAMAP" id="MF_00937">
    <property type="entry name" value="ParC_type2"/>
    <property type="match status" value="1"/>
</dbReference>
<dbReference type="PANTHER" id="PTHR43493:SF9">
    <property type="entry name" value="DNA TOPOISOMERASE 4 SUBUNIT A"/>
    <property type="match status" value="1"/>
</dbReference>
<dbReference type="SUPFAM" id="SSF101904">
    <property type="entry name" value="GyrA/ParC C-terminal domain-like"/>
    <property type="match status" value="1"/>
</dbReference>
<dbReference type="PANTHER" id="PTHR43493">
    <property type="entry name" value="DNA GYRASE/TOPOISOMERASE SUBUNIT A"/>
    <property type="match status" value="1"/>
</dbReference>
<dbReference type="GO" id="GO:0005524">
    <property type="term" value="F:ATP binding"/>
    <property type="evidence" value="ECO:0007669"/>
    <property type="project" value="InterPro"/>
</dbReference>
<dbReference type="InterPro" id="IPR013758">
    <property type="entry name" value="Topo_IIA_A/C_ab"/>
</dbReference>
<comment type="function">
    <text evidence="7">Topoisomerase IV is essential for chromosome segregation. It relaxes supercoiled DNA. Performs the decatenation events required during the replication of a circular DNA molecule.</text>
</comment>
<geneLocation type="plasmid" evidence="10 11">
    <name>pAa22_1</name>
</geneLocation>
<keyword evidence="3 7" id="KW-0799">Topoisomerase</keyword>
<keyword evidence="5 7" id="KW-0472">Membrane</keyword>
<dbReference type="Pfam" id="PF00521">
    <property type="entry name" value="DNA_topoisoIV"/>
    <property type="match status" value="1"/>
</dbReference>
<feature type="site" description="Interaction with DNA" evidence="7">
    <location>
        <position position="103"/>
    </location>
</feature>
<feature type="site" description="Interaction with DNA" evidence="7">
    <location>
        <position position="84"/>
    </location>
</feature>
<evidence type="ECO:0000259" key="9">
    <source>
        <dbReference type="PROSITE" id="PS52040"/>
    </source>
</evidence>
<dbReference type="GO" id="GO:0034335">
    <property type="term" value="F:DNA negative supercoiling activity"/>
    <property type="evidence" value="ECO:0007669"/>
    <property type="project" value="UniProtKB-ARBA"/>
</dbReference>